<evidence type="ECO:0000256" key="1">
    <source>
        <dbReference type="ARBA" id="ARBA00010552"/>
    </source>
</evidence>
<dbReference type="AlphaFoldDB" id="A0AAU6SBH1"/>
<dbReference type="Pfam" id="PF01042">
    <property type="entry name" value="Ribonuc_L-PSP"/>
    <property type="match status" value="1"/>
</dbReference>
<protein>
    <submittedName>
        <fullName evidence="2">Rid family hydrolase</fullName>
    </submittedName>
</protein>
<dbReference type="EMBL" id="CP151632">
    <property type="protein sequence ID" value="WZO34228.1"/>
    <property type="molecule type" value="Genomic_DNA"/>
</dbReference>
<keyword evidence="2" id="KW-0378">Hydrolase</keyword>
<dbReference type="PANTHER" id="PTHR11803:SF58">
    <property type="entry name" value="PROTEIN HMF1-RELATED"/>
    <property type="match status" value="1"/>
</dbReference>
<comment type="similarity">
    <text evidence="1">Belongs to the RutC family.</text>
</comment>
<dbReference type="InterPro" id="IPR035959">
    <property type="entry name" value="RutC-like_sf"/>
</dbReference>
<dbReference type="Gene3D" id="3.30.1330.40">
    <property type="entry name" value="RutC-like"/>
    <property type="match status" value="1"/>
</dbReference>
<name>A0AAU6SBH1_9MICO</name>
<dbReference type="InterPro" id="IPR006175">
    <property type="entry name" value="YjgF/YER057c/UK114"/>
</dbReference>
<organism evidence="2">
    <name type="scientific">Microbacterium sp. LWS13-1.2</name>
    <dbReference type="NCBI Taxonomy" id="3135264"/>
    <lineage>
        <taxon>Bacteria</taxon>
        <taxon>Bacillati</taxon>
        <taxon>Actinomycetota</taxon>
        <taxon>Actinomycetes</taxon>
        <taxon>Micrococcales</taxon>
        <taxon>Microbacteriaceae</taxon>
        <taxon>Microbacterium</taxon>
    </lineage>
</organism>
<dbReference type="SUPFAM" id="SSF55298">
    <property type="entry name" value="YjgF-like"/>
    <property type="match status" value="1"/>
</dbReference>
<evidence type="ECO:0000313" key="2">
    <source>
        <dbReference type="EMBL" id="WZO34228.1"/>
    </source>
</evidence>
<dbReference type="GO" id="GO:0019239">
    <property type="term" value="F:deaminase activity"/>
    <property type="evidence" value="ECO:0007669"/>
    <property type="project" value="TreeGrafter"/>
</dbReference>
<dbReference type="PANTHER" id="PTHR11803">
    <property type="entry name" value="2-IMINOBUTANOATE/2-IMINOPROPANOATE DEAMINASE RIDA"/>
    <property type="match status" value="1"/>
</dbReference>
<dbReference type="RefSeq" id="WP_349428781.1">
    <property type="nucleotide sequence ID" value="NZ_CP151632.1"/>
</dbReference>
<accession>A0AAU6SBH1</accession>
<proteinExistence type="inferred from homology"/>
<gene>
    <name evidence="2" type="ORF">MRBLWS13_001881</name>
</gene>
<dbReference type="GO" id="GO:0005829">
    <property type="term" value="C:cytosol"/>
    <property type="evidence" value="ECO:0007669"/>
    <property type="project" value="TreeGrafter"/>
</dbReference>
<reference evidence="2" key="1">
    <citation type="submission" date="2024-04" db="EMBL/GenBank/DDBJ databases">
        <authorList>
            <person name="Roder T."/>
            <person name="Oberhansli S."/>
            <person name="Kreuzer M."/>
        </authorList>
    </citation>
    <scope>NUCLEOTIDE SEQUENCE</scope>
    <source>
        <strain evidence="2">LWS13-1.2</strain>
    </source>
</reference>
<sequence>MRSSSGRDHILAVGSTEELYGIPGLPFIPAVRVTGSHELVFVSGVLGPATKEDSSMTMDAEVRRAYRNLERVLNQAGGTLADVVSMTKYVKDIANNNRIVEAVTKEQLPHLTTTTTVEIARLVPEDLRFEVSAIAAVRIAP</sequence>